<dbReference type="EMBL" id="UYRR01027654">
    <property type="protein sequence ID" value="VDK38044.1"/>
    <property type="molecule type" value="Genomic_DNA"/>
</dbReference>
<feature type="region of interest" description="Disordered" evidence="1">
    <location>
        <begin position="1"/>
        <end position="72"/>
    </location>
</feature>
<keyword evidence="3" id="KW-1185">Reference proteome</keyword>
<proteinExistence type="predicted"/>
<evidence type="ECO:0000313" key="2">
    <source>
        <dbReference type="EMBL" id="VDK38044.1"/>
    </source>
</evidence>
<reference evidence="4" key="1">
    <citation type="submission" date="2017-02" db="UniProtKB">
        <authorList>
            <consortium name="WormBaseParasite"/>
        </authorList>
    </citation>
    <scope>IDENTIFICATION</scope>
</reference>
<feature type="compositionally biased region" description="Polar residues" evidence="1">
    <location>
        <begin position="1"/>
        <end position="22"/>
    </location>
</feature>
<dbReference type="WBParaSite" id="ASIM_0000951401-mRNA-1">
    <property type="protein sequence ID" value="ASIM_0000951401-mRNA-1"/>
    <property type="gene ID" value="ASIM_0000951401"/>
</dbReference>
<reference evidence="2 3" key="2">
    <citation type="submission" date="2018-11" db="EMBL/GenBank/DDBJ databases">
        <authorList>
            <consortium name="Pathogen Informatics"/>
        </authorList>
    </citation>
    <scope>NUCLEOTIDE SEQUENCE [LARGE SCALE GENOMIC DNA]</scope>
</reference>
<name>A0A0M3JPB9_ANISI</name>
<dbReference type="AlphaFoldDB" id="A0A0M3JPB9"/>
<evidence type="ECO:0000313" key="3">
    <source>
        <dbReference type="Proteomes" id="UP000267096"/>
    </source>
</evidence>
<protein>
    <submittedName>
        <fullName evidence="4">Pecanex-like protein</fullName>
    </submittedName>
</protein>
<gene>
    <name evidence="2" type="ORF">ASIM_LOCUS9250</name>
</gene>
<evidence type="ECO:0000313" key="4">
    <source>
        <dbReference type="WBParaSite" id="ASIM_0000951401-mRNA-1"/>
    </source>
</evidence>
<dbReference type="Proteomes" id="UP000267096">
    <property type="component" value="Unassembled WGS sequence"/>
</dbReference>
<sequence>GAVSSTGDASETRNGTETGGSSNVSAEETVNTTVTATRMDAAASHHSSPSTPTQHQPSRHQRYVSFCSSLLR</sequence>
<evidence type="ECO:0000256" key="1">
    <source>
        <dbReference type="SAM" id="MobiDB-lite"/>
    </source>
</evidence>
<accession>A0A0M3JPB9</accession>
<feature type="compositionally biased region" description="Low complexity" evidence="1">
    <location>
        <begin position="23"/>
        <end position="56"/>
    </location>
</feature>
<organism evidence="4">
    <name type="scientific">Anisakis simplex</name>
    <name type="common">Herring worm</name>
    <dbReference type="NCBI Taxonomy" id="6269"/>
    <lineage>
        <taxon>Eukaryota</taxon>
        <taxon>Metazoa</taxon>
        <taxon>Ecdysozoa</taxon>
        <taxon>Nematoda</taxon>
        <taxon>Chromadorea</taxon>
        <taxon>Rhabditida</taxon>
        <taxon>Spirurina</taxon>
        <taxon>Ascaridomorpha</taxon>
        <taxon>Ascaridoidea</taxon>
        <taxon>Anisakidae</taxon>
        <taxon>Anisakis</taxon>
        <taxon>Anisakis simplex complex</taxon>
    </lineage>
</organism>